<comment type="caution">
    <text evidence="2">The sequence shown here is derived from an EMBL/GenBank/DDBJ whole genome shotgun (WGS) entry which is preliminary data.</text>
</comment>
<keyword evidence="1" id="KW-0732">Signal</keyword>
<dbReference type="Proteomes" id="UP000664859">
    <property type="component" value="Unassembled WGS sequence"/>
</dbReference>
<evidence type="ECO:0000313" key="3">
    <source>
        <dbReference type="Proteomes" id="UP000664859"/>
    </source>
</evidence>
<evidence type="ECO:0000256" key="1">
    <source>
        <dbReference type="SAM" id="SignalP"/>
    </source>
</evidence>
<organism evidence="2 3">
    <name type="scientific">Tribonema minus</name>
    <dbReference type="NCBI Taxonomy" id="303371"/>
    <lineage>
        <taxon>Eukaryota</taxon>
        <taxon>Sar</taxon>
        <taxon>Stramenopiles</taxon>
        <taxon>Ochrophyta</taxon>
        <taxon>PX clade</taxon>
        <taxon>Xanthophyceae</taxon>
        <taxon>Tribonematales</taxon>
        <taxon>Tribonemataceae</taxon>
        <taxon>Tribonema</taxon>
    </lineage>
</organism>
<proteinExistence type="predicted"/>
<accession>A0A835Z6E4</accession>
<dbReference type="AlphaFoldDB" id="A0A835Z6E4"/>
<protein>
    <submittedName>
        <fullName evidence="2">Uncharacterized protein</fullName>
    </submittedName>
</protein>
<feature type="signal peptide" evidence="1">
    <location>
        <begin position="1"/>
        <end position="21"/>
    </location>
</feature>
<evidence type="ECO:0000313" key="2">
    <source>
        <dbReference type="EMBL" id="KAG5183078.1"/>
    </source>
</evidence>
<sequence length="159" mass="16498">MAAAGALLAAVVSGLVAPLRAHVTAPTDTGARFRELTPSQAAGHLEAVEASRDMGDFVALCGTLPGCRVLAGELDPSVHPSARNCAALYLVEFQESLAAMIVWAVLFRGGACSASGVGPETELRMHSDLIRRVAAFRGQNGVRGTLVDARPSSLRPSPH</sequence>
<feature type="chain" id="PRO_5032477440" evidence="1">
    <location>
        <begin position="22"/>
        <end position="159"/>
    </location>
</feature>
<reference evidence="2" key="1">
    <citation type="submission" date="2021-02" db="EMBL/GenBank/DDBJ databases">
        <title>First Annotated Genome of the Yellow-green Alga Tribonema minus.</title>
        <authorList>
            <person name="Mahan K.M."/>
        </authorList>
    </citation>
    <scope>NUCLEOTIDE SEQUENCE</scope>
    <source>
        <strain evidence="2">UTEX B ZZ1240</strain>
    </source>
</reference>
<keyword evidence="3" id="KW-1185">Reference proteome</keyword>
<name>A0A835Z6E4_9STRA</name>
<dbReference type="EMBL" id="JAFCMP010000223">
    <property type="protein sequence ID" value="KAG5183078.1"/>
    <property type="molecule type" value="Genomic_DNA"/>
</dbReference>
<gene>
    <name evidence="2" type="ORF">JKP88DRAFT_273050</name>
</gene>